<dbReference type="InterPro" id="IPR016039">
    <property type="entry name" value="Thiolase-like"/>
</dbReference>
<evidence type="ECO:0000259" key="6">
    <source>
        <dbReference type="PROSITE" id="PS52019"/>
    </source>
</evidence>
<dbReference type="Gene3D" id="3.40.47.10">
    <property type="match status" value="1"/>
</dbReference>
<evidence type="ECO:0000256" key="2">
    <source>
        <dbReference type="ARBA" id="ARBA00023315"/>
    </source>
</evidence>
<dbReference type="InterPro" id="IPR014030">
    <property type="entry name" value="Ketoacyl_synth_N"/>
</dbReference>
<feature type="domain" description="Ketosynthase family 3 (KS3)" evidence="5">
    <location>
        <begin position="1"/>
        <end position="222"/>
    </location>
</feature>
<dbReference type="InterPro" id="IPR001227">
    <property type="entry name" value="Ac_transferase_dom_sf"/>
</dbReference>
<organism evidence="7 8">
    <name type="scientific">Macrophomina phaseolina (strain MS6)</name>
    <name type="common">Charcoal rot fungus</name>
    <dbReference type="NCBI Taxonomy" id="1126212"/>
    <lineage>
        <taxon>Eukaryota</taxon>
        <taxon>Fungi</taxon>
        <taxon>Dikarya</taxon>
        <taxon>Ascomycota</taxon>
        <taxon>Pezizomycotina</taxon>
        <taxon>Dothideomycetes</taxon>
        <taxon>Dothideomycetes incertae sedis</taxon>
        <taxon>Botryosphaeriales</taxon>
        <taxon>Botryosphaeriaceae</taxon>
        <taxon>Macrophomina</taxon>
    </lineage>
</organism>
<proteinExistence type="predicted"/>
<feature type="region of interest" description="Disordered" evidence="4">
    <location>
        <begin position="932"/>
        <end position="979"/>
    </location>
</feature>
<dbReference type="InterPro" id="IPR016036">
    <property type="entry name" value="Malonyl_transacylase_ACP-bd"/>
</dbReference>
<dbReference type="Gene3D" id="3.40.366.10">
    <property type="entry name" value="Malonyl-Coenzyme A Acyl Carrier Protein, domain 2"/>
    <property type="match status" value="1"/>
</dbReference>
<dbReference type="STRING" id="1126212.K2RER4"/>
<feature type="region of interest" description="Disordered" evidence="4">
    <location>
        <begin position="1150"/>
        <end position="1181"/>
    </location>
</feature>
<dbReference type="InterPro" id="IPR049900">
    <property type="entry name" value="PKS_mFAS_DH"/>
</dbReference>
<dbReference type="EMBL" id="AHHD01000469">
    <property type="protein sequence ID" value="EKG11417.1"/>
    <property type="molecule type" value="Genomic_DNA"/>
</dbReference>
<evidence type="ECO:0000256" key="1">
    <source>
        <dbReference type="ARBA" id="ARBA00022679"/>
    </source>
</evidence>
<dbReference type="Pfam" id="PF00109">
    <property type="entry name" value="ketoacyl-synt"/>
    <property type="match status" value="1"/>
</dbReference>
<dbReference type="OrthoDB" id="429813at2759"/>
<evidence type="ECO:0000256" key="4">
    <source>
        <dbReference type="SAM" id="MobiDB-lite"/>
    </source>
</evidence>
<keyword evidence="2" id="KW-0012">Acyltransferase</keyword>
<dbReference type="PANTHER" id="PTHR45681:SF6">
    <property type="entry name" value="POLYKETIDE SYNTHASE 37"/>
    <property type="match status" value="1"/>
</dbReference>
<feature type="compositionally biased region" description="Low complexity" evidence="4">
    <location>
        <begin position="1062"/>
        <end position="1096"/>
    </location>
</feature>
<protein>
    <submittedName>
        <fullName evidence="7">Beta-ketoacyl synthase</fullName>
    </submittedName>
</protein>
<dbReference type="PANTHER" id="PTHR45681">
    <property type="entry name" value="POLYKETIDE SYNTHASE 44-RELATED"/>
    <property type="match status" value="1"/>
</dbReference>
<dbReference type="PROSITE" id="PS52019">
    <property type="entry name" value="PKS_MFAS_DH"/>
    <property type="match status" value="1"/>
</dbReference>
<keyword evidence="1" id="KW-0808">Transferase</keyword>
<evidence type="ECO:0000313" key="8">
    <source>
        <dbReference type="Proteomes" id="UP000007129"/>
    </source>
</evidence>
<dbReference type="Proteomes" id="UP000007129">
    <property type="component" value="Unassembled WGS sequence"/>
</dbReference>
<reference evidence="7 8" key="1">
    <citation type="journal article" date="2012" name="BMC Genomics">
        <title>Tools to kill: Genome of one of the most destructive plant pathogenic fungi Macrophomina phaseolina.</title>
        <authorList>
            <person name="Islam M.S."/>
            <person name="Haque M.S."/>
            <person name="Islam M.M."/>
            <person name="Emdad E.M."/>
            <person name="Halim A."/>
            <person name="Hossen Q.M.M."/>
            <person name="Hossain M.Z."/>
            <person name="Ahmed B."/>
            <person name="Rahim S."/>
            <person name="Rahman M.S."/>
            <person name="Alam M.M."/>
            <person name="Hou S."/>
            <person name="Wan X."/>
            <person name="Saito J.A."/>
            <person name="Alam M."/>
        </authorList>
    </citation>
    <scope>NUCLEOTIDE SEQUENCE [LARGE SCALE GENOMIC DNA]</scope>
    <source>
        <strain evidence="7 8">MS6</strain>
    </source>
</reference>
<dbReference type="SMART" id="SM00827">
    <property type="entry name" value="PKS_AT"/>
    <property type="match status" value="1"/>
</dbReference>
<dbReference type="CDD" id="cd00833">
    <property type="entry name" value="PKS"/>
    <property type="match status" value="1"/>
</dbReference>
<evidence type="ECO:0000313" key="7">
    <source>
        <dbReference type="EMBL" id="EKG11417.1"/>
    </source>
</evidence>
<dbReference type="InterPro" id="IPR014043">
    <property type="entry name" value="Acyl_transferase_dom"/>
</dbReference>
<gene>
    <name evidence="7" type="ORF">MPH_11432</name>
</gene>
<dbReference type="SUPFAM" id="SSF53901">
    <property type="entry name" value="Thiolase-like"/>
    <property type="match status" value="1"/>
</dbReference>
<dbReference type="GO" id="GO:0016746">
    <property type="term" value="F:acyltransferase activity"/>
    <property type="evidence" value="ECO:0007669"/>
    <property type="project" value="UniProtKB-KW"/>
</dbReference>
<feature type="compositionally biased region" description="Basic residues" evidence="4">
    <location>
        <begin position="956"/>
        <end position="968"/>
    </location>
</feature>
<feature type="region of interest" description="C-terminal hotdog fold" evidence="3">
    <location>
        <begin position="842"/>
        <end position="1017"/>
    </location>
</feature>
<name>K2RER4_MACPH</name>
<dbReference type="SUPFAM" id="SSF52151">
    <property type="entry name" value="FabD/lysophospholipase-like"/>
    <property type="match status" value="1"/>
</dbReference>
<evidence type="ECO:0000256" key="3">
    <source>
        <dbReference type="PROSITE-ProRule" id="PRU01363"/>
    </source>
</evidence>
<dbReference type="SMART" id="SM00825">
    <property type="entry name" value="PKS_KS"/>
    <property type="match status" value="1"/>
</dbReference>
<dbReference type="Pfam" id="PF00698">
    <property type="entry name" value="Acyl_transf_1"/>
    <property type="match status" value="1"/>
</dbReference>
<feature type="compositionally biased region" description="Basic and acidic residues" evidence="4">
    <location>
        <begin position="1040"/>
        <end position="1057"/>
    </location>
</feature>
<dbReference type="VEuPathDB" id="FungiDB:MPH_11432"/>
<dbReference type="InterPro" id="IPR016035">
    <property type="entry name" value="Acyl_Trfase/lysoPLipase"/>
</dbReference>
<feature type="compositionally biased region" description="Low complexity" evidence="4">
    <location>
        <begin position="932"/>
        <end position="942"/>
    </location>
</feature>
<dbReference type="InterPro" id="IPR050444">
    <property type="entry name" value="Polyketide_Synthase"/>
</dbReference>
<feature type="region of interest" description="Disordered" evidence="4">
    <location>
        <begin position="1026"/>
        <end position="1096"/>
    </location>
</feature>
<dbReference type="Gene3D" id="3.30.70.3290">
    <property type="match status" value="1"/>
</dbReference>
<dbReference type="eggNOG" id="KOG1202">
    <property type="taxonomic scope" value="Eukaryota"/>
</dbReference>
<comment type="caution">
    <text evidence="7">The sequence shown here is derived from an EMBL/GenBank/DDBJ whole genome shotgun (WGS) entry which is preliminary data.</text>
</comment>
<feature type="active site" description="Proton donor; for dehydratase activity" evidence="3">
    <location>
        <position position="899"/>
    </location>
</feature>
<feature type="active site" description="Proton acceptor; for dehydratase activity" evidence="3">
    <location>
        <position position="720"/>
    </location>
</feature>
<dbReference type="InterPro" id="IPR014031">
    <property type="entry name" value="Ketoacyl_synth_C"/>
</dbReference>
<accession>K2RER4</accession>
<feature type="region of interest" description="Disordered" evidence="4">
    <location>
        <begin position="1223"/>
        <end position="1265"/>
    </location>
</feature>
<dbReference type="Pfam" id="PF02801">
    <property type="entry name" value="Ketoacyl-synt_C"/>
    <property type="match status" value="1"/>
</dbReference>
<dbReference type="Gene3D" id="3.10.129.110">
    <property type="entry name" value="Polyketide synthase dehydratase"/>
    <property type="match status" value="1"/>
</dbReference>
<dbReference type="SUPFAM" id="SSF55048">
    <property type="entry name" value="Probable ACP-binding domain of malonyl-CoA ACP transacylase"/>
    <property type="match status" value="1"/>
</dbReference>
<dbReference type="PROSITE" id="PS52004">
    <property type="entry name" value="KS3_2"/>
    <property type="match status" value="1"/>
</dbReference>
<evidence type="ECO:0000259" key="5">
    <source>
        <dbReference type="PROSITE" id="PS52004"/>
    </source>
</evidence>
<feature type="compositionally biased region" description="Basic residues" evidence="4">
    <location>
        <begin position="1248"/>
        <end position="1265"/>
    </location>
</feature>
<feature type="domain" description="PKS/mFAS DH" evidence="6">
    <location>
        <begin position="685"/>
        <end position="1017"/>
    </location>
</feature>
<dbReference type="HOGENOM" id="CLU_259201_0_0_1"/>
<feature type="region of interest" description="N-terminal hotdog fold" evidence="3">
    <location>
        <begin position="685"/>
        <end position="819"/>
    </location>
</feature>
<feature type="compositionally biased region" description="Basic residues" evidence="4">
    <location>
        <begin position="1026"/>
        <end position="1035"/>
    </location>
</feature>
<dbReference type="InParanoid" id="K2RER4"/>
<feature type="compositionally biased region" description="Basic residues" evidence="4">
    <location>
        <begin position="1226"/>
        <end position="1235"/>
    </location>
</feature>
<dbReference type="InterPro" id="IPR042104">
    <property type="entry name" value="PKS_dehydratase_sf"/>
</dbReference>
<dbReference type="InterPro" id="IPR020841">
    <property type="entry name" value="PKS_Beta-ketoAc_synthase_dom"/>
</dbReference>
<sequence length="1329" mass="145571">MSHPVLFQNLAGASFLSPTGQCKPFDALADGYCRGEAVGAVFLKKMSAAVADGDQILGVISSTAVQQNQNCTPIVVPNAPSLSDLFRKVVRRSGLEPSQVSVVEAHGTGTPVGDPAEYESVRRVFGGSSREKPLQLGSVKGLVGHTEGSSGVVSLAKILLMLQEGSIPPQASFSTINPAINATAADKMHIATSLQPWDAEFKAALINNYGASGSNASMLVTQAPRLGSGFQSPAGPKYPFWLCGLDDRSIRAYATRLRRFVKTKNPSIADLSFNVARQSNRSLERAHIFTASSIEELDNKLTALESGDASPVSLPAPRPLILCFGGQISTSVGLDRQVYDNVAVLRRHLDRCDATAQTLGVGSIYPHVFQKETIEDIVSLQTALFALQYATAKSWIDCGVEPAAVVGHSFGELTALCISGVLSLQDAMKAVIARATIIRDAWGPEKGSMLAVEADADEVNQLIAASNTPATIACFNGPTSHTIAGSVATIDAVVATITAKFPTLKFKRLNVSNAYHSTLVEALKPQLRTVGEGLTFNKPTIPVERATENRAGDVFSADFFAEHLRNPVYFSHAVSRLAKEHPNAIWLEAGSNATVTFMASKALGSSEPHHFQAVNVSGTQSLQKLIDTTTTLWRAGLRVAYWGHSRLQTYDYALLLLPPYQFDRQKHWLALKEPPKATAAAGVAQPALFTFVGYQDNEQRLARFRVNTSTPEYEAIVGGHKIAGTAPICPATVQIDLAIEALRSLQPQSSSALLPQVRDITNLVPVCVDPSRSVWLELEALDAGRLTWAWKMTSTSSSPTNAAPTTHVTGEIALSSISDEFARYEGQVSHARCMQLLQDDDPDEVIQGSRSIYRVFSEIVDYGERYHGLQKLVGKGHESAGRITKTHSGQSWLDAFLGDTFCQVGGIWVNCMTDRDPGDMYIANGIKRAAAGAQQEAAGRARPPVRPPAPPGQGARSRRWQRRHHPARAQRAWQPRRPARQLVRVHRRVRRLLRGRRRRVWRVEEARVVQDARHRARPGRAGLRARVVRPGHRRPGPAQDDVHRACGRKRAEAAEARRKAHPPGADAGPAGRPVRLRPAAGPLAGRGRAPAAGPLALRQPVGRRAQAQRLHRRGRRGARLRERDAVFLQRHPLVRRAFCPHVRARGRHRRSNACASAGMARRAEQRRGRHHWRSSDRPAVRQARLRGQAGRLRRRALRLRAPGPDQRPVRGHPHAVHHLQGAALGHARRGRRQQRPLRQPGAGLHAHPAPRVRRQAHRNARSRPLARRLDARLGRRHRLRLHRALCRPVLARQRSARLRVRRARRCCQRAALLQGPRSRADVVPQALGI</sequence>